<evidence type="ECO:0000256" key="3">
    <source>
        <dbReference type="ARBA" id="ARBA00023125"/>
    </source>
</evidence>
<feature type="transmembrane region" description="Helical" evidence="5">
    <location>
        <begin position="237"/>
        <end position="262"/>
    </location>
</feature>
<accession>A0A518GDF9</accession>
<evidence type="ECO:0000259" key="6">
    <source>
        <dbReference type="SMART" id="SM00534"/>
    </source>
</evidence>
<organism evidence="7 8">
    <name type="scientific">Aureliella helgolandensis</name>
    <dbReference type="NCBI Taxonomy" id="2527968"/>
    <lineage>
        <taxon>Bacteria</taxon>
        <taxon>Pseudomonadati</taxon>
        <taxon>Planctomycetota</taxon>
        <taxon>Planctomycetia</taxon>
        <taxon>Pirellulales</taxon>
        <taxon>Pirellulaceae</taxon>
        <taxon>Aureliella</taxon>
    </lineage>
</organism>
<dbReference type="PANTHER" id="PTHR11361:SF99">
    <property type="entry name" value="DNA MISMATCH REPAIR PROTEIN"/>
    <property type="match status" value="1"/>
</dbReference>
<protein>
    <submittedName>
        <fullName evidence="7">DNA mismatch repair protein MutS</fullName>
    </submittedName>
</protein>
<dbReference type="EMBL" id="CP036298">
    <property type="protein sequence ID" value="QDV26587.1"/>
    <property type="molecule type" value="Genomic_DNA"/>
</dbReference>
<dbReference type="KEGG" id="ahel:Q31a_49610"/>
<dbReference type="InterPro" id="IPR045076">
    <property type="entry name" value="MutS"/>
</dbReference>
<evidence type="ECO:0000256" key="1">
    <source>
        <dbReference type="ARBA" id="ARBA00022741"/>
    </source>
</evidence>
<dbReference type="PANTHER" id="PTHR11361">
    <property type="entry name" value="DNA MISMATCH REPAIR PROTEIN MUTS FAMILY MEMBER"/>
    <property type="match status" value="1"/>
</dbReference>
<feature type="transmembrane region" description="Helical" evidence="5">
    <location>
        <begin position="54"/>
        <end position="73"/>
    </location>
</feature>
<keyword evidence="2" id="KW-0067">ATP-binding</keyword>
<feature type="region of interest" description="Disordered" evidence="4">
    <location>
        <begin position="1"/>
        <end position="24"/>
    </location>
</feature>
<feature type="compositionally biased region" description="Low complexity" evidence="4">
    <location>
        <begin position="1"/>
        <end position="17"/>
    </location>
</feature>
<dbReference type="GO" id="GO:0005524">
    <property type="term" value="F:ATP binding"/>
    <property type="evidence" value="ECO:0007669"/>
    <property type="project" value="UniProtKB-KW"/>
</dbReference>
<feature type="transmembrane region" description="Helical" evidence="5">
    <location>
        <begin position="362"/>
        <end position="381"/>
    </location>
</feature>
<keyword evidence="3" id="KW-0238">DNA-binding</keyword>
<dbReference type="GO" id="GO:0005829">
    <property type="term" value="C:cytosol"/>
    <property type="evidence" value="ECO:0007669"/>
    <property type="project" value="TreeGrafter"/>
</dbReference>
<evidence type="ECO:0000256" key="4">
    <source>
        <dbReference type="SAM" id="MobiDB-lite"/>
    </source>
</evidence>
<dbReference type="SUPFAM" id="SSF48334">
    <property type="entry name" value="DNA repair protein MutS, domain III"/>
    <property type="match status" value="1"/>
</dbReference>
<dbReference type="RefSeq" id="WP_145082810.1">
    <property type="nucleotide sequence ID" value="NZ_CP036298.1"/>
</dbReference>
<dbReference type="GO" id="GO:0006298">
    <property type="term" value="P:mismatch repair"/>
    <property type="evidence" value="ECO:0007669"/>
    <property type="project" value="InterPro"/>
</dbReference>
<dbReference type="InterPro" id="IPR027417">
    <property type="entry name" value="P-loop_NTPase"/>
</dbReference>
<sequence>MAANANAPSTATSSSPAVSENAVPPMPARQEYETSLQQARTAIAQLQAQQSQMVWIRTVIFMIGLLFFILGWMDEGLRLVLFSLAALTAIAFLIAIVRHEHLRLKRIEHDSDAALFTHLLARLDRNWGAVPSHQLLSEFSDIAFADDLDVAGPASLLSLLSLAGTKPGRRTLQAWVVAPTTWPEVKARQHAVQHLRDSRPLRLSILRTVQASSDGTEDVYGLPQWAATPSWLQQHSLAYGLSFLGPSMVVLGILVAICGAMVDQPTLLTVGGGLLGAGFLTNLLVTVFWGSWIHGIFQQITGQHQAVYRFSEVFSSFATLPPDGGLLDHIRQVAVENSNCAQRGFAKLTWLVRLANLQRDPILYFVYLALQLFAMWDFRILGMLEKWKTEFGDEVHVWFEALGTCEALVSGATLADEYREWTYPAPPADSQNLLLAESLGHPLLQDAARVPNDLALTRSHPLLLVTGSNMAGKSTFMRSVGVNLLLARTGSPVCANRLETPLYSLASSIRVRDSLKDGVSFFMAELQRLKEVVDEAEQHSHSDGPPILFLLDEVLQGTNSRERQIAVASVVEKLIGFGATGFLSTHDLDLASAPEVRQVSQIVHFREYFENRNGKEVMRFDYKMKPGPTPTTNALKLLSLVGLAPSDSA</sequence>
<keyword evidence="8" id="KW-1185">Reference proteome</keyword>
<evidence type="ECO:0000256" key="5">
    <source>
        <dbReference type="SAM" id="Phobius"/>
    </source>
</evidence>
<gene>
    <name evidence="7" type="primary">mutS_1</name>
    <name evidence="7" type="ORF">Q31a_49610</name>
</gene>
<dbReference type="Gene3D" id="1.10.1420.10">
    <property type="match status" value="1"/>
</dbReference>
<evidence type="ECO:0000313" key="7">
    <source>
        <dbReference type="EMBL" id="QDV26587.1"/>
    </source>
</evidence>
<dbReference type="GO" id="GO:0030983">
    <property type="term" value="F:mismatched DNA binding"/>
    <property type="evidence" value="ECO:0007669"/>
    <property type="project" value="InterPro"/>
</dbReference>
<keyword evidence="5" id="KW-0472">Membrane</keyword>
<keyword evidence="5" id="KW-0812">Transmembrane</keyword>
<dbReference type="InterPro" id="IPR036187">
    <property type="entry name" value="DNA_mismatch_repair_MutS_sf"/>
</dbReference>
<keyword evidence="1" id="KW-0547">Nucleotide-binding</keyword>
<keyword evidence="5" id="KW-1133">Transmembrane helix</keyword>
<dbReference type="Gene3D" id="3.40.50.300">
    <property type="entry name" value="P-loop containing nucleotide triphosphate hydrolases"/>
    <property type="match status" value="1"/>
</dbReference>
<dbReference type="SMART" id="SM00534">
    <property type="entry name" value="MUTSac"/>
    <property type="match status" value="1"/>
</dbReference>
<feature type="domain" description="DNA mismatch repair proteins mutS family" evidence="6">
    <location>
        <begin position="460"/>
        <end position="649"/>
    </location>
</feature>
<evidence type="ECO:0000256" key="2">
    <source>
        <dbReference type="ARBA" id="ARBA00022840"/>
    </source>
</evidence>
<name>A0A518GDF9_9BACT</name>
<feature type="transmembrane region" description="Helical" evidence="5">
    <location>
        <begin position="268"/>
        <end position="289"/>
    </location>
</feature>
<feature type="transmembrane region" description="Helical" evidence="5">
    <location>
        <begin position="79"/>
        <end position="97"/>
    </location>
</feature>
<dbReference type="Pfam" id="PF00488">
    <property type="entry name" value="MutS_V"/>
    <property type="match status" value="1"/>
</dbReference>
<dbReference type="SUPFAM" id="SSF52540">
    <property type="entry name" value="P-loop containing nucleoside triphosphate hydrolases"/>
    <property type="match status" value="1"/>
</dbReference>
<dbReference type="GO" id="GO:0140664">
    <property type="term" value="F:ATP-dependent DNA damage sensor activity"/>
    <property type="evidence" value="ECO:0007669"/>
    <property type="project" value="InterPro"/>
</dbReference>
<reference evidence="7 8" key="1">
    <citation type="submission" date="2019-02" db="EMBL/GenBank/DDBJ databases">
        <title>Deep-cultivation of Planctomycetes and their phenomic and genomic characterization uncovers novel biology.</title>
        <authorList>
            <person name="Wiegand S."/>
            <person name="Jogler M."/>
            <person name="Boedeker C."/>
            <person name="Pinto D."/>
            <person name="Vollmers J."/>
            <person name="Rivas-Marin E."/>
            <person name="Kohn T."/>
            <person name="Peeters S.H."/>
            <person name="Heuer A."/>
            <person name="Rast P."/>
            <person name="Oberbeckmann S."/>
            <person name="Bunk B."/>
            <person name="Jeske O."/>
            <person name="Meyerdierks A."/>
            <person name="Storesund J.E."/>
            <person name="Kallscheuer N."/>
            <person name="Luecker S."/>
            <person name="Lage O.M."/>
            <person name="Pohl T."/>
            <person name="Merkel B.J."/>
            <person name="Hornburger P."/>
            <person name="Mueller R.-W."/>
            <person name="Bruemmer F."/>
            <person name="Labrenz M."/>
            <person name="Spormann A.M."/>
            <person name="Op den Camp H."/>
            <person name="Overmann J."/>
            <person name="Amann R."/>
            <person name="Jetten M.S.M."/>
            <person name="Mascher T."/>
            <person name="Medema M.H."/>
            <person name="Devos D.P."/>
            <person name="Kaster A.-K."/>
            <person name="Ovreas L."/>
            <person name="Rohde M."/>
            <person name="Galperin M.Y."/>
            <person name="Jogler C."/>
        </authorList>
    </citation>
    <scope>NUCLEOTIDE SEQUENCE [LARGE SCALE GENOMIC DNA]</scope>
    <source>
        <strain evidence="7 8">Q31a</strain>
    </source>
</reference>
<evidence type="ECO:0000313" key="8">
    <source>
        <dbReference type="Proteomes" id="UP000318017"/>
    </source>
</evidence>
<dbReference type="Proteomes" id="UP000318017">
    <property type="component" value="Chromosome"/>
</dbReference>
<dbReference type="OrthoDB" id="9802448at2"/>
<dbReference type="InterPro" id="IPR000432">
    <property type="entry name" value="DNA_mismatch_repair_MutS_C"/>
</dbReference>
<dbReference type="AlphaFoldDB" id="A0A518GDF9"/>
<proteinExistence type="predicted"/>